<dbReference type="Pfam" id="PF15755">
    <property type="entry name" value="DUF4689"/>
    <property type="match status" value="1"/>
</dbReference>
<dbReference type="EMBL" id="KB098951">
    <property type="protein sequence ID" value="ELK38395.1"/>
    <property type="molecule type" value="Genomic_DNA"/>
</dbReference>
<sequence length="100" mass="10762">MLGLAMLAALFLLTTAVLAERLFRRSLRPGPSPHAPTLVWRPGGELWIEPTGTPRERSEDWETETLTPAQSANEGSQAGEAALPSAGAQSRINQRLLCGL</sequence>
<protein>
    <submittedName>
        <fullName evidence="3">Uncharacterized protein</fullName>
    </submittedName>
</protein>
<proteinExistence type="predicted"/>
<dbReference type="PANTHER" id="PTHR36134">
    <property type="entry name" value="TRANSMEMBRANE PROTEIN C16ORF54"/>
    <property type="match status" value="1"/>
</dbReference>
<dbReference type="Proteomes" id="UP000010556">
    <property type="component" value="Unassembled WGS sequence"/>
</dbReference>
<evidence type="ECO:0000313" key="3">
    <source>
        <dbReference type="EMBL" id="ELK38395.1"/>
    </source>
</evidence>
<evidence type="ECO:0000313" key="4">
    <source>
        <dbReference type="Proteomes" id="UP000010556"/>
    </source>
</evidence>
<keyword evidence="4" id="KW-1185">Reference proteome</keyword>
<feature type="chain" id="PRO_5003971277" evidence="2">
    <location>
        <begin position="20"/>
        <end position="100"/>
    </location>
</feature>
<accession>L5MJD6</accession>
<dbReference type="PANTHER" id="PTHR36134:SF1">
    <property type="entry name" value="TRANSMEMBRANE PROTEIN C16ORF54"/>
    <property type="match status" value="1"/>
</dbReference>
<feature type="signal peptide" evidence="2">
    <location>
        <begin position="1"/>
        <end position="19"/>
    </location>
</feature>
<dbReference type="AlphaFoldDB" id="L5MJD6"/>
<reference evidence="4" key="1">
    <citation type="journal article" date="2013" name="Science">
        <title>Comparative analysis of bat genomes provides insight into the evolution of flight and immunity.</title>
        <authorList>
            <person name="Zhang G."/>
            <person name="Cowled C."/>
            <person name="Shi Z."/>
            <person name="Huang Z."/>
            <person name="Bishop-Lilly K.A."/>
            <person name="Fang X."/>
            <person name="Wynne J.W."/>
            <person name="Xiong Z."/>
            <person name="Baker M.L."/>
            <person name="Zhao W."/>
            <person name="Tachedjian M."/>
            <person name="Zhu Y."/>
            <person name="Zhou P."/>
            <person name="Jiang X."/>
            <person name="Ng J."/>
            <person name="Yang L."/>
            <person name="Wu L."/>
            <person name="Xiao J."/>
            <person name="Feng Y."/>
            <person name="Chen Y."/>
            <person name="Sun X."/>
            <person name="Zhang Y."/>
            <person name="Marsh G.A."/>
            <person name="Crameri G."/>
            <person name="Broder C.C."/>
            <person name="Frey K.G."/>
            <person name="Wang L.F."/>
            <person name="Wang J."/>
        </authorList>
    </citation>
    <scope>NUCLEOTIDE SEQUENCE [LARGE SCALE GENOMIC DNA]</scope>
</reference>
<dbReference type="InterPro" id="IPR031499">
    <property type="entry name" value="DUF4689"/>
</dbReference>
<evidence type="ECO:0000256" key="2">
    <source>
        <dbReference type="SAM" id="SignalP"/>
    </source>
</evidence>
<feature type="region of interest" description="Disordered" evidence="1">
    <location>
        <begin position="33"/>
        <end position="100"/>
    </location>
</feature>
<gene>
    <name evidence="3" type="ORF">MDA_GLEAN10001898</name>
</gene>
<feature type="compositionally biased region" description="Polar residues" evidence="1">
    <location>
        <begin position="64"/>
        <end position="76"/>
    </location>
</feature>
<keyword evidence="2" id="KW-0732">Signal</keyword>
<organism evidence="3 4">
    <name type="scientific">Myotis davidii</name>
    <name type="common">David's myotis</name>
    <dbReference type="NCBI Taxonomy" id="225400"/>
    <lineage>
        <taxon>Eukaryota</taxon>
        <taxon>Metazoa</taxon>
        <taxon>Chordata</taxon>
        <taxon>Craniata</taxon>
        <taxon>Vertebrata</taxon>
        <taxon>Euteleostomi</taxon>
        <taxon>Mammalia</taxon>
        <taxon>Eutheria</taxon>
        <taxon>Laurasiatheria</taxon>
        <taxon>Chiroptera</taxon>
        <taxon>Yangochiroptera</taxon>
        <taxon>Vespertilionidae</taxon>
        <taxon>Myotis</taxon>
    </lineage>
</organism>
<evidence type="ECO:0000256" key="1">
    <source>
        <dbReference type="SAM" id="MobiDB-lite"/>
    </source>
</evidence>
<name>L5MJD6_MYODS</name>